<dbReference type="Gene3D" id="2.130.10.10">
    <property type="entry name" value="YVTN repeat-like/Quinoprotein amine dehydrogenase"/>
    <property type="match status" value="1"/>
</dbReference>
<proteinExistence type="inferred from homology"/>
<evidence type="ECO:0000313" key="7">
    <source>
        <dbReference type="RefSeq" id="XP_064073914.1"/>
    </source>
</evidence>
<dbReference type="InterPro" id="IPR014908">
    <property type="entry name" value="Nucleoporin_Nup133/Nup155_N"/>
</dbReference>
<comment type="similarity">
    <text evidence="2">Belongs to the nucleoporin Nup133 family.</text>
</comment>
<evidence type="ECO:0000256" key="1">
    <source>
        <dbReference type="ARBA" id="ARBA00004123"/>
    </source>
</evidence>
<keyword evidence="6" id="KW-1185">Reference proteome</keyword>
<dbReference type="Proteomes" id="UP001652626">
    <property type="component" value="Chromosome 19"/>
</dbReference>
<feature type="domain" description="Nucleoporin Nup133/Nup155-like N-terminal" evidence="5">
    <location>
        <begin position="63"/>
        <end position="247"/>
    </location>
</feature>
<gene>
    <name evidence="7" type="primary">LOC113397032</name>
</gene>
<name>A0ABM4ARI5_VANTA</name>
<dbReference type="InterPro" id="IPR037624">
    <property type="entry name" value="Nup133-like"/>
</dbReference>
<dbReference type="InterPro" id="IPR015943">
    <property type="entry name" value="WD40/YVTN_repeat-like_dom_sf"/>
</dbReference>
<evidence type="ECO:0000256" key="3">
    <source>
        <dbReference type="ARBA" id="ARBA00022448"/>
    </source>
</evidence>
<dbReference type="PANTHER" id="PTHR13405">
    <property type="entry name" value="NUCLEAR PORE COMPLEX PROTEIN NUP133"/>
    <property type="match status" value="1"/>
</dbReference>
<evidence type="ECO:0000256" key="4">
    <source>
        <dbReference type="ARBA" id="ARBA00023242"/>
    </source>
</evidence>
<evidence type="ECO:0000259" key="5">
    <source>
        <dbReference type="Pfam" id="PF08801"/>
    </source>
</evidence>
<dbReference type="RefSeq" id="XP_064073914.1">
    <property type="nucleotide sequence ID" value="XM_064217844.1"/>
</dbReference>
<keyword evidence="3" id="KW-0813">Transport</keyword>
<dbReference type="Pfam" id="PF08801">
    <property type="entry name" value="Nucleoporin_N"/>
    <property type="match status" value="1"/>
</dbReference>
<dbReference type="GeneID" id="113397032"/>
<dbReference type="SUPFAM" id="SSF117289">
    <property type="entry name" value="Nucleoporin domain"/>
    <property type="match status" value="1"/>
</dbReference>
<comment type="subcellular location">
    <subcellularLocation>
        <location evidence="1">Nucleus</location>
    </subcellularLocation>
</comment>
<keyword evidence="4" id="KW-0539">Nucleus</keyword>
<sequence length="1117" mass="120989">MEFSSTGGMRSPFSPRVRQSIAGRRPIGLASSKKIQNNFMQSVDQPAGDVIYKTPLITIETFGMPLPVMVTETLTFASGDVSVRMAPCGWCWVVAGRKVLAWPREAAAAPSAPTAARELTLPQTDLAHKADLVMLFYEEDAQMPSCIGVSPEGVVRYWASVGTEGAYSDVSCELAGQECDRLTEAKDGLLLATTTCTLVKITTCKEGRPGVVCQTMRPPSGWLGGIGRRVSLLFFGSMPAHADTKLVGVVVLPGWESAEGTENSECVVLVAGGPLLQLWCGAEVHEHHLRRPLSEAFARAHLAPQGDLNSLEIMALDVHAHGRGVLLLLAAANVARSPDVRYALAHVSLEGAGARVVSLCALRVPRDDEAPRCLPLPARPLLYAPAYVAAVSPSASDKSEYVDLASEGDRVLGAALCGGAPLLFSRKHGVLLLRLADPALPHRPPSICDSPMGSPCPSDMYEGNLSLYEIDPHEVSAMSTDAVGKLKSAFLFHVRGDAAAAARALAELFPREHGDALDRTALALAADMLDDAPAGDPRWKLRGASRVSLGSSCALHGAAQLRDKQRAFSLFLDFLRAHRLWRRLSTLTKGRSDTRVSTQWELCALAARLAGARALQRLHRAGAPLLDAALHQVTANADNEGGEGGEGEEGEEAEVLEALRSGALSPADVVFRRVTRIERVLRALSALAPPAHDARAAAHHALSVVSTLTTVLGEMHACRAQWMSTAPRPAPPLGPRSTLSALALAHSRAVSQCAHKCPDASLRAQLLEAAGALADLLLTEAAPLAHSSNTDHLYEKLRRDTIQPYIDEGQTERAAVLAEKFKDFDLLVELCVMRGDMDRLYGYIDKYKEEGIAEKAFAWLWSRDGAARAQLLRGVCARHGGRADAWLAAAPARAQLRALRRLCAEPPARAAPLYADLAPGAPTLDRAVTFASIAKLCLLASEPDAQYSETMRRAESTLSLAEQQRTLPRVLCLHHGLDENSRLLDPEELLQIYIDSESKCLNEYDFKKALDLTDFVQDMERRDELRLRIWCACLRRDDWAAAREDATDELHSKMFFRLVDLVHVMGGDLELLLPPLDDILTAPELAELVSDPRIQFIIKYGYECVEGMRNGDVVDVS</sequence>
<dbReference type="Gene3D" id="1.25.40.700">
    <property type="match status" value="1"/>
</dbReference>
<evidence type="ECO:0000313" key="6">
    <source>
        <dbReference type="Proteomes" id="UP001652626"/>
    </source>
</evidence>
<organism evidence="6 7">
    <name type="scientific">Vanessa tameamea</name>
    <name type="common">Kamehameha butterfly</name>
    <dbReference type="NCBI Taxonomy" id="334116"/>
    <lineage>
        <taxon>Eukaryota</taxon>
        <taxon>Metazoa</taxon>
        <taxon>Ecdysozoa</taxon>
        <taxon>Arthropoda</taxon>
        <taxon>Hexapoda</taxon>
        <taxon>Insecta</taxon>
        <taxon>Pterygota</taxon>
        <taxon>Neoptera</taxon>
        <taxon>Endopterygota</taxon>
        <taxon>Lepidoptera</taxon>
        <taxon>Glossata</taxon>
        <taxon>Ditrysia</taxon>
        <taxon>Papilionoidea</taxon>
        <taxon>Nymphalidae</taxon>
        <taxon>Nymphalinae</taxon>
        <taxon>Vanessa</taxon>
    </lineage>
</organism>
<evidence type="ECO:0000256" key="2">
    <source>
        <dbReference type="ARBA" id="ARBA00005569"/>
    </source>
</evidence>
<protein>
    <submittedName>
        <fullName evidence="7">Nuclear pore complex protein Nup133</fullName>
    </submittedName>
</protein>
<accession>A0ABM4ARI5</accession>
<dbReference type="PANTHER" id="PTHR13405:SF11">
    <property type="entry name" value="NUCLEAR PORE COMPLEX PROTEIN NUP133"/>
    <property type="match status" value="1"/>
</dbReference>
<reference evidence="7" key="1">
    <citation type="submission" date="2025-08" db="UniProtKB">
        <authorList>
            <consortium name="RefSeq"/>
        </authorList>
    </citation>
    <scope>IDENTIFICATION</scope>
    <source>
        <tissue evidence="7">Whole body</tissue>
    </source>
</reference>